<organism evidence="2 3">
    <name type="scientific">Streptomyces monashensis</name>
    <dbReference type="NCBI Taxonomy" id="1678012"/>
    <lineage>
        <taxon>Bacteria</taxon>
        <taxon>Bacillati</taxon>
        <taxon>Actinomycetota</taxon>
        <taxon>Actinomycetes</taxon>
        <taxon>Kitasatosporales</taxon>
        <taxon>Streptomycetaceae</taxon>
        <taxon>Streptomyces</taxon>
    </lineage>
</organism>
<protein>
    <submittedName>
        <fullName evidence="2">Uncharacterized protein</fullName>
    </submittedName>
</protein>
<dbReference type="Proteomes" id="UP000179642">
    <property type="component" value="Unassembled WGS sequence"/>
</dbReference>
<gene>
    <name evidence="2" type="ORF">BIV23_01175</name>
</gene>
<dbReference type="AlphaFoldDB" id="A0A1S2QRP2"/>
<proteinExistence type="predicted"/>
<evidence type="ECO:0000313" key="3">
    <source>
        <dbReference type="Proteomes" id="UP000179642"/>
    </source>
</evidence>
<evidence type="ECO:0000256" key="1">
    <source>
        <dbReference type="SAM" id="MobiDB-lite"/>
    </source>
</evidence>
<dbReference type="EMBL" id="MLYO01000007">
    <property type="protein sequence ID" value="OIK08105.1"/>
    <property type="molecule type" value="Genomic_DNA"/>
</dbReference>
<comment type="caution">
    <text evidence="2">The sequence shown here is derived from an EMBL/GenBank/DDBJ whole genome shotgun (WGS) entry which is preliminary data.</text>
</comment>
<name>A0A1S2QRP2_9ACTN</name>
<evidence type="ECO:0000313" key="2">
    <source>
        <dbReference type="EMBL" id="OIK08105.1"/>
    </source>
</evidence>
<keyword evidence="3" id="KW-1185">Reference proteome</keyword>
<reference evidence="2 3" key="1">
    <citation type="submission" date="2016-10" db="EMBL/GenBank/DDBJ databases">
        <title>Genome sequence of Streptomyces sp. MUSC 1.</title>
        <authorList>
            <person name="Lee L.-H."/>
            <person name="Ser H.-L."/>
            <person name="Law J.W.-F."/>
        </authorList>
    </citation>
    <scope>NUCLEOTIDE SEQUENCE [LARGE SCALE GENOMIC DNA]</scope>
    <source>
        <strain evidence="2 3">MUSC 1</strain>
    </source>
</reference>
<sequence>MTIAVDAPVRPARPTTGEASNELNRAARAAGLSVSPMPDMDRPREYVDLGKVTPETAAELARLIRSGMRRAYRTVDGLQAVCQAHGLAIPDLSVQDGKIDLGDVSVETADRLACLLGAPPQPESRLDLNEWTEAHKVMDRLSCAFKTATRGGFIDLYFHPDCLRCDTDAAISLGSIPVKTARRLVNALQFGA</sequence>
<feature type="region of interest" description="Disordered" evidence="1">
    <location>
        <begin position="1"/>
        <end position="20"/>
    </location>
</feature>
<accession>A0A1S2QRP2</accession>